<organism evidence="1 2">
    <name type="scientific">Ferrigenium kumadai</name>
    <dbReference type="NCBI Taxonomy" id="1682490"/>
    <lineage>
        <taxon>Bacteria</taxon>
        <taxon>Pseudomonadati</taxon>
        <taxon>Pseudomonadota</taxon>
        <taxon>Betaproteobacteria</taxon>
        <taxon>Nitrosomonadales</taxon>
        <taxon>Gallionellaceae</taxon>
        <taxon>Ferrigenium</taxon>
    </lineage>
</organism>
<accession>A0AAN1SXL9</accession>
<evidence type="ECO:0000313" key="2">
    <source>
        <dbReference type="Proteomes" id="UP001319121"/>
    </source>
</evidence>
<keyword evidence="2" id="KW-1185">Reference proteome</keyword>
<reference evidence="1 2" key="1">
    <citation type="submission" date="2019-03" db="EMBL/GenBank/DDBJ databases">
        <title>Complete genome sequence of Ferrigenium kumadai strain An22, a microaerophilic iron-oxidizing bacterium isolated from a paddy field soil.</title>
        <authorList>
            <person name="Watanabe T."/>
            <person name="Asakawa S."/>
        </authorList>
    </citation>
    <scope>NUCLEOTIDE SEQUENCE [LARGE SCALE GENOMIC DNA]</scope>
    <source>
        <strain evidence="1 2">An22</strain>
    </source>
</reference>
<name>A0AAN1SXL9_9PROT</name>
<dbReference type="AlphaFoldDB" id="A0AAN1SXL9"/>
<dbReference type="EMBL" id="AP019536">
    <property type="protein sequence ID" value="BBI98697.1"/>
    <property type="molecule type" value="Genomic_DNA"/>
</dbReference>
<sequence>MKVQYTRTEIFGLLWETPTTKIAKQLGISDVALTKWCAKHDIPKPPLGYWAKKEHGKPVPPKPALTPWKSGESEPVYCAHDPNLKPSSHPLPAELRVKLESALALPVISVTTNEDVPLGPVTRRTARALDRKPDKDGFIWGKSDTFTVRISPGSKDRVIRILNVLETSLAAAGMKWEQGENQRGIVGRFLEETIVFSIVEATSRTEHIEKHPTYSWMDSRSYTYQFLGDLKITVDGYYEGRKSWSDGKTQRLEEKLPQIIEGFIAAAEAMRRRTEEWREREARWAEEAAIRREKERIAYERQQFLDGALKEARAWSDATLLRQYVAHLREVVAFSQTELTDYGKNWLSRAEEAVSWLDPTEKWRGKGAASSVREDQGE</sequence>
<proteinExistence type="predicted"/>
<dbReference type="Proteomes" id="UP001319121">
    <property type="component" value="Chromosome"/>
</dbReference>
<evidence type="ECO:0000313" key="1">
    <source>
        <dbReference type="EMBL" id="BBI98697.1"/>
    </source>
</evidence>
<dbReference type="KEGG" id="fku:FGKAn22_03900"/>
<dbReference type="RefSeq" id="WP_212786314.1">
    <property type="nucleotide sequence ID" value="NZ_AP019536.1"/>
</dbReference>
<protein>
    <submittedName>
        <fullName evidence="1">Uncharacterized protein</fullName>
    </submittedName>
</protein>
<gene>
    <name evidence="1" type="ORF">FGKAn22_03900</name>
</gene>